<proteinExistence type="inferred from homology"/>
<dbReference type="PANTHER" id="PTHR30126">
    <property type="entry name" value="HTH-TYPE TRANSCRIPTIONAL REGULATOR"/>
    <property type="match status" value="1"/>
</dbReference>
<keyword evidence="3" id="KW-0238">DNA-binding</keyword>
<dbReference type="Gene3D" id="1.10.10.10">
    <property type="entry name" value="Winged helix-like DNA-binding domain superfamily/Winged helix DNA-binding domain"/>
    <property type="match status" value="1"/>
</dbReference>
<evidence type="ECO:0000256" key="3">
    <source>
        <dbReference type="ARBA" id="ARBA00023125"/>
    </source>
</evidence>
<dbReference type="EMBL" id="VDGG01000019">
    <property type="protein sequence ID" value="TQR14633.1"/>
    <property type="molecule type" value="Genomic_DNA"/>
</dbReference>
<gene>
    <name evidence="6" type="ORF">FG383_10640</name>
</gene>
<comment type="similarity">
    <text evidence="1">Belongs to the LysR transcriptional regulatory family.</text>
</comment>
<keyword evidence="7" id="KW-1185">Reference proteome</keyword>
<keyword evidence="4" id="KW-0804">Transcription</keyword>
<feature type="domain" description="HTH lysR-type" evidence="5">
    <location>
        <begin position="1"/>
        <end position="58"/>
    </location>
</feature>
<evidence type="ECO:0000313" key="6">
    <source>
        <dbReference type="EMBL" id="TQR14633.1"/>
    </source>
</evidence>
<evidence type="ECO:0000256" key="1">
    <source>
        <dbReference type="ARBA" id="ARBA00009437"/>
    </source>
</evidence>
<evidence type="ECO:0000259" key="5">
    <source>
        <dbReference type="PROSITE" id="PS50931"/>
    </source>
</evidence>
<dbReference type="AlphaFoldDB" id="A0A544TAZ2"/>
<keyword evidence="2" id="KW-0805">Transcription regulation</keyword>
<dbReference type="GO" id="GO:0003700">
    <property type="term" value="F:DNA-binding transcription factor activity"/>
    <property type="evidence" value="ECO:0007669"/>
    <property type="project" value="InterPro"/>
</dbReference>
<accession>A0A544TAZ2</accession>
<dbReference type="GO" id="GO:0000976">
    <property type="term" value="F:transcription cis-regulatory region binding"/>
    <property type="evidence" value="ECO:0007669"/>
    <property type="project" value="TreeGrafter"/>
</dbReference>
<dbReference type="PANTHER" id="PTHR30126:SF78">
    <property type="entry name" value="HTH LYSR-TYPE DOMAIN-CONTAINING PROTEIN"/>
    <property type="match status" value="1"/>
</dbReference>
<organism evidence="6 7">
    <name type="scientific">Psychrobacillus soli</name>
    <dbReference type="NCBI Taxonomy" id="1543965"/>
    <lineage>
        <taxon>Bacteria</taxon>
        <taxon>Bacillati</taxon>
        <taxon>Bacillota</taxon>
        <taxon>Bacilli</taxon>
        <taxon>Bacillales</taxon>
        <taxon>Bacillaceae</taxon>
        <taxon>Psychrobacillus</taxon>
    </lineage>
</organism>
<reference evidence="6 7" key="1">
    <citation type="submission" date="2019-05" db="EMBL/GenBank/DDBJ databases">
        <title>Psychrobacillus vulpis sp. nov., a new species isolated from feces of a red fox that inhabits in The Tablas de Daimiel Natural Park, Albacete, Spain.</title>
        <authorList>
            <person name="Rodriguez M."/>
            <person name="Reina J.C."/>
            <person name="Bejar V."/>
            <person name="Llamas I."/>
        </authorList>
    </citation>
    <scope>NUCLEOTIDE SEQUENCE [LARGE SCALE GENOMIC DNA]</scope>
    <source>
        <strain evidence="6 7">NHI-2</strain>
    </source>
</reference>
<dbReference type="Pfam" id="PF03466">
    <property type="entry name" value="LysR_substrate"/>
    <property type="match status" value="1"/>
</dbReference>
<protein>
    <submittedName>
        <fullName evidence="6">LysR family transcriptional regulator</fullName>
    </submittedName>
</protein>
<dbReference type="InterPro" id="IPR000847">
    <property type="entry name" value="LysR_HTH_N"/>
</dbReference>
<evidence type="ECO:0000256" key="2">
    <source>
        <dbReference type="ARBA" id="ARBA00023015"/>
    </source>
</evidence>
<dbReference type="Gene3D" id="3.40.190.290">
    <property type="match status" value="1"/>
</dbReference>
<name>A0A544TAZ2_9BACI</name>
<dbReference type="SUPFAM" id="SSF53850">
    <property type="entry name" value="Periplasmic binding protein-like II"/>
    <property type="match status" value="1"/>
</dbReference>
<dbReference type="OrthoDB" id="107670at2"/>
<dbReference type="InterPro" id="IPR005119">
    <property type="entry name" value="LysR_subst-bd"/>
</dbReference>
<dbReference type="Proteomes" id="UP000318937">
    <property type="component" value="Unassembled WGS sequence"/>
</dbReference>
<dbReference type="InterPro" id="IPR036388">
    <property type="entry name" value="WH-like_DNA-bd_sf"/>
</dbReference>
<comment type="caution">
    <text evidence="6">The sequence shown here is derived from an EMBL/GenBank/DDBJ whole genome shotgun (WGS) entry which is preliminary data.</text>
</comment>
<sequence length="296" mass="34479">MKEQDCLLLVIIHEEQNITKAANRLFMSQPALTYRLQQIEQEYDIKVLKREGNKMRFTPEGDYLVEFSKNMLLEISKMKDYMSLIKNNTQGRLRIGVSSNFALYSLPPIIKKFLELTPKVQVKINSGWSSEIVQLLKENVIQIGIVTGNYDWYEDKILLHEDPISIISNRPIQLKELPSTPMISYQPNNLIRKTQKPSNPLSKLIENWWQENFTSPPMISMEIDKVETCKEMVANNLGYAIIPKSALTSHDSFYTYDLRAENDELIIRKTWLMYRESSLELSPVKSFVEHMKKALL</sequence>
<evidence type="ECO:0000313" key="7">
    <source>
        <dbReference type="Proteomes" id="UP000318937"/>
    </source>
</evidence>
<dbReference type="CDD" id="cd05466">
    <property type="entry name" value="PBP2_LTTR_substrate"/>
    <property type="match status" value="1"/>
</dbReference>
<dbReference type="RefSeq" id="WP_142607390.1">
    <property type="nucleotide sequence ID" value="NZ_VDGG01000019.1"/>
</dbReference>
<evidence type="ECO:0000256" key="4">
    <source>
        <dbReference type="ARBA" id="ARBA00023163"/>
    </source>
</evidence>
<dbReference type="PROSITE" id="PS50931">
    <property type="entry name" value="HTH_LYSR"/>
    <property type="match status" value="1"/>
</dbReference>
<dbReference type="InterPro" id="IPR036390">
    <property type="entry name" value="WH_DNA-bd_sf"/>
</dbReference>
<dbReference type="Pfam" id="PF00126">
    <property type="entry name" value="HTH_1"/>
    <property type="match status" value="1"/>
</dbReference>
<dbReference type="SUPFAM" id="SSF46785">
    <property type="entry name" value="Winged helix' DNA-binding domain"/>
    <property type="match status" value="1"/>
</dbReference>